<dbReference type="AlphaFoldDB" id="A0A7W9YPS2"/>
<protein>
    <submittedName>
        <fullName evidence="1">DNA relaxase NicK</fullName>
    </submittedName>
</protein>
<gene>
    <name evidence="1" type="ORF">HNQ82_000761</name>
</gene>
<proteinExistence type="predicted"/>
<keyword evidence="2" id="KW-1185">Reference proteome</keyword>
<reference evidence="1 2" key="1">
    <citation type="submission" date="2020-08" db="EMBL/GenBank/DDBJ databases">
        <title>Genomic Encyclopedia of Type Strains, Phase IV (KMG-IV): sequencing the most valuable type-strain genomes for metagenomic binning, comparative biology and taxonomic classification.</title>
        <authorList>
            <person name="Goeker M."/>
        </authorList>
    </citation>
    <scope>NUCLEOTIDE SEQUENCE [LARGE SCALE GENOMIC DNA]</scope>
    <source>
        <strain evidence="1 2">DSM 23211</strain>
    </source>
</reference>
<comment type="caution">
    <text evidence="1">The sequence shown here is derived from an EMBL/GenBank/DDBJ whole genome shotgun (WGS) entry which is preliminary data.</text>
</comment>
<dbReference type="EMBL" id="JACHES010000002">
    <property type="protein sequence ID" value="MBB6175950.1"/>
    <property type="molecule type" value="Genomic_DNA"/>
</dbReference>
<sequence>MKFIKPKNTNADKVDWLISERTQAIVKYYAEYTEYSESEVADKFLQNILDDKDFIKWIEQKRNNKRLIKQMEIEDMVKVKSIG</sequence>
<dbReference type="RefSeq" id="WP_032100548.1">
    <property type="nucleotide sequence ID" value="NZ_JACHES010000002.1"/>
</dbReference>
<evidence type="ECO:0000313" key="1">
    <source>
        <dbReference type="EMBL" id="MBB6175950.1"/>
    </source>
</evidence>
<dbReference type="Proteomes" id="UP000523528">
    <property type="component" value="Unassembled WGS sequence"/>
</dbReference>
<organism evidence="1 2">
    <name type="scientific">Anoxybacillus tengchongensis</name>
    <dbReference type="NCBI Taxonomy" id="576944"/>
    <lineage>
        <taxon>Bacteria</taxon>
        <taxon>Bacillati</taxon>
        <taxon>Bacillota</taxon>
        <taxon>Bacilli</taxon>
        <taxon>Bacillales</taxon>
        <taxon>Anoxybacillaceae</taxon>
        <taxon>Anoxybacillus</taxon>
    </lineage>
</organism>
<name>A0A7W9YPS2_9BACL</name>
<evidence type="ECO:0000313" key="2">
    <source>
        <dbReference type="Proteomes" id="UP000523528"/>
    </source>
</evidence>
<accession>A0A7W9YPS2</accession>